<feature type="domain" description="RNase H type-1" evidence="1">
    <location>
        <begin position="1"/>
        <end position="40"/>
    </location>
</feature>
<dbReference type="STRING" id="247633.GP2143_05415"/>
<dbReference type="Proteomes" id="UP000004931">
    <property type="component" value="Unassembled WGS sequence"/>
</dbReference>
<evidence type="ECO:0000313" key="3">
    <source>
        <dbReference type="Proteomes" id="UP000004931"/>
    </source>
</evidence>
<dbReference type="GO" id="GO:0004523">
    <property type="term" value="F:RNA-DNA hybrid ribonuclease activity"/>
    <property type="evidence" value="ECO:0007669"/>
    <property type="project" value="InterPro"/>
</dbReference>
<protein>
    <recommendedName>
        <fullName evidence="1">RNase H type-1 domain-containing protein</fullName>
    </recommendedName>
</protein>
<organism evidence="2 3">
    <name type="scientific">marine gamma proteobacterium HTCC2143</name>
    <dbReference type="NCBI Taxonomy" id="247633"/>
    <lineage>
        <taxon>Bacteria</taxon>
        <taxon>Pseudomonadati</taxon>
        <taxon>Pseudomonadota</taxon>
        <taxon>Gammaproteobacteria</taxon>
        <taxon>Cellvibrionales</taxon>
        <taxon>Spongiibacteraceae</taxon>
        <taxon>BD1-7 clade</taxon>
    </lineage>
</organism>
<dbReference type="PROSITE" id="PS50879">
    <property type="entry name" value="RNASE_H_1"/>
    <property type="match status" value="1"/>
</dbReference>
<evidence type="ECO:0000259" key="1">
    <source>
        <dbReference type="PROSITE" id="PS50879"/>
    </source>
</evidence>
<dbReference type="AlphaFoldDB" id="A0YBD3"/>
<comment type="caution">
    <text evidence="2">The sequence shown here is derived from an EMBL/GenBank/DDBJ whole genome shotgun (WGS) entry which is preliminary data.</text>
</comment>
<dbReference type="Gene3D" id="3.30.420.10">
    <property type="entry name" value="Ribonuclease H-like superfamily/Ribonuclease H"/>
    <property type="match status" value="1"/>
</dbReference>
<name>A0YBD3_9GAMM</name>
<dbReference type="InterPro" id="IPR036397">
    <property type="entry name" value="RNaseH_sf"/>
</dbReference>
<accession>A0YBD3</accession>
<keyword evidence="3" id="KW-1185">Reference proteome</keyword>
<reference evidence="2 3" key="1">
    <citation type="journal article" date="2010" name="J. Bacteriol.">
        <title>Genome sequence of the oligotrophic marine Gammaproteobacterium HTCC2143, isolated from the Oregon Coast.</title>
        <authorList>
            <person name="Oh H.M."/>
            <person name="Kang I."/>
            <person name="Ferriera S."/>
            <person name="Giovannoni S.J."/>
            <person name="Cho J.C."/>
        </authorList>
    </citation>
    <scope>NUCLEOTIDE SEQUENCE [LARGE SCALE GENOMIC DNA]</scope>
    <source>
        <strain evidence="2 3">HTCC2143</strain>
    </source>
</reference>
<dbReference type="GO" id="GO:0003676">
    <property type="term" value="F:nucleic acid binding"/>
    <property type="evidence" value="ECO:0007669"/>
    <property type="project" value="InterPro"/>
</dbReference>
<dbReference type="EMBL" id="AAVT01000002">
    <property type="protein sequence ID" value="EAW31863.1"/>
    <property type="molecule type" value="Genomic_DNA"/>
</dbReference>
<proteinExistence type="predicted"/>
<dbReference type="InterPro" id="IPR002156">
    <property type="entry name" value="RNaseH_domain"/>
</dbReference>
<gene>
    <name evidence="2" type="ORF">GP2143_05415</name>
</gene>
<sequence length="40" mass="4503">MKLTAALELPKQSAVVVLTIDALYVRKGITEWSDSWKKRG</sequence>
<evidence type="ECO:0000313" key="2">
    <source>
        <dbReference type="EMBL" id="EAW31863.1"/>
    </source>
</evidence>